<protein>
    <submittedName>
        <fullName evidence="1">Uncharacterized protein</fullName>
    </submittedName>
</protein>
<evidence type="ECO:0000313" key="2">
    <source>
        <dbReference type="Proteomes" id="UP000076131"/>
    </source>
</evidence>
<reference evidence="1 2" key="1">
    <citation type="journal article" date="2016" name="MBio">
        <title>Lateral Gene Transfer in a Heavy Metal-Contaminated-Groundwater Microbial Community.</title>
        <authorList>
            <person name="Hemme C.L."/>
            <person name="Green S.J."/>
            <person name="Rishishwar L."/>
            <person name="Prakash O."/>
            <person name="Pettenato A."/>
            <person name="Chakraborty R."/>
            <person name="Deutschbauer A.M."/>
            <person name="Van Nostrand J.D."/>
            <person name="Wu L."/>
            <person name="He Z."/>
            <person name="Jordan I.K."/>
            <person name="Hazen T.C."/>
            <person name="Arkin A.P."/>
            <person name="Kostka J.E."/>
            <person name="Zhou J."/>
        </authorList>
    </citation>
    <scope>NUCLEOTIDE SEQUENCE [LARGE SCALE GENOMIC DNA]</scope>
    <source>
        <strain evidence="1 2">FW104-T7</strain>
    </source>
</reference>
<proteinExistence type="predicted"/>
<dbReference type="EMBL" id="LVJS01000026">
    <property type="protein sequence ID" value="KZC24511.1"/>
    <property type="molecule type" value="Genomic_DNA"/>
</dbReference>
<keyword evidence="2" id="KW-1185">Reference proteome</keyword>
<dbReference type="Proteomes" id="UP000076131">
    <property type="component" value="Unassembled WGS sequence"/>
</dbReference>
<accession>A0A154QKG7</accession>
<evidence type="ECO:0000313" key="1">
    <source>
        <dbReference type="EMBL" id="KZC24511.1"/>
    </source>
</evidence>
<comment type="caution">
    <text evidence="1">The sequence shown here is derived from an EMBL/GenBank/DDBJ whole genome shotgun (WGS) entry which is preliminary data.</text>
</comment>
<dbReference type="AlphaFoldDB" id="A0A154QKG7"/>
<sequence length="80" mass="9300">MAVIRRIKKEMGVSRQRVAISSLQIHHAYTTLLQLILQIAIDCIGSIHQDRITAEEIHVEYGPVTQLPMRAYLRGYRQYH</sequence>
<gene>
    <name evidence="1" type="ORF">RHOFW104T7_08405</name>
</gene>
<name>A0A154QKG7_9GAMM</name>
<organism evidence="1 2">
    <name type="scientific">Rhodanobacter thiooxydans</name>
    <dbReference type="NCBI Taxonomy" id="416169"/>
    <lineage>
        <taxon>Bacteria</taxon>
        <taxon>Pseudomonadati</taxon>
        <taxon>Pseudomonadota</taxon>
        <taxon>Gammaproteobacteria</taxon>
        <taxon>Lysobacterales</taxon>
        <taxon>Rhodanobacteraceae</taxon>
        <taxon>Rhodanobacter</taxon>
    </lineage>
</organism>